<keyword evidence="4" id="KW-0433">Leucine-rich repeat</keyword>
<evidence type="ECO:0000256" key="3">
    <source>
        <dbReference type="ARBA" id="ARBA00022525"/>
    </source>
</evidence>
<keyword evidence="5 12" id="KW-0732">Signal</keyword>
<dbReference type="Pfam" id="PF08263">
    <property type="entry name" value="LRRNT_2"/>
    <property type="match status" value="1"/>
</dbReference>
<dbReference type="PANTHER" id="PTHR32093">
    <property type="entry name" value="LEUCINE-RICH REPEAT EXTENSIN-LIKE PROTEIN 3-RELATED"/>
    <property type="match status" value="1"/>
</dbReference>
<accession>A0A8T0GMC1</accession>
<evidence type="ECO:0000256" key="5">
    <source>
        <dbReference type="ARBA" id="ARBA00022729"/>
    </source>
</evidence>
<dbReference type="Gene3D" id="3.10.100.10">
    <property type="entry name" value="Mannose-Binding Protein A, subunit A"/>
    <property type="match status" value="1"/>
</dbReference>
<feature type="region of interest" description="Disordered" evidence="11">
    <location>
        <begin position="24"/>
        <end position="50"/>
    </location>
</feature>
<dbReference type="Gene3D" id="3.80.10.10">
    <property type="entry name" value="Ribonuclease Inhibitor"/>
    <property type="match status" value="2"/>
</dbReference>
<dbReference type="AlphaFoldDB" id="A0A8T0GMC1"/>
<feature type="domain" description="C-type lectin" evidence="13">
    <location>
        <begin position="424"/>
        <end position="558"/>
    </location>
</feature>
<feature type="chain" id="PRO_5035852569" description="Cell wall hydroxyproline-rich glycoprotein" evidence="12">
    <location>
        <begin position="21"/>
        <end position="618"/>
    </location>
</feature>
<evidence type="ECO:0000259" key="13">
    <source>
        <dbReference type="PROSITE" id="PS50041"/>
    </source>
</evidence>
<comment type="subcellular location">
    <subcellularLocation>
        <location evidence="1">Secreted</location>
        <location evidence="1">Cell wall</location>
    </subcellularLocation>
</comment>
<evidence type="ECO:0000256" key="8">
    <source>
        <dbReference type="ARBA" id="ARBA00023278"/>
    </source>
</evidence>
<evidence type="ECO:0000256" key="12">
    <source>
        <dbReference type="SAM" id="SignalP"/>
    </source>
</evidence>
<keyword evidence="3" id="KW-0964">Secreted</keyword>
<dbReference type="EMBL" id="CM026431">
    <property type="protein sequence ID" value="KAG0558182.1"/>
    <property type="molecule type" value="Genomic_DNA"/>
</dbReference>
<dbReference type="Pfam" id="PF00059">
    <property type="entry name" value="Lectin_C"/>
    <property type="match status" value="1"/>
</dbReference>
<gene>
    <name evidence="14" type="ORF">KC19_10G010400</name>
</gene>
<feature type="region of interest" description="Disordered" evidence="11">
    <location>
        <begin position="357"/>
        <end position="412"/>
    </location>
</feature>
<dbReference type="SUPFAM" id="SSF56436">
    <property type="entry name" value="C-type lectin-like"/>
    <property type="match status" value="1"/>
</dbReference>
<dbReference type="SUPFAM" id="SSF52058">
    <property type="entry name" value="L domain-like"/>
    <property type="match status" value="1"/>
</dbReference>
<keyword evidence="6" id="KW-0677">Repeat</keyword>
<keyword evidence="9" id="KW-0961">Cell wall biogenesis/degradation</keyword>
<keyword evidence="15" id="KW-1185">Reference proteome</keyword>
<evidence type="ECO:0000256" key="4">
    <source>
        <dbReference type="ARBA" id="ARBA00022614"/>
    </source>
</evidence>
<keyword evidence="8" id="KW-0379">Hydroxylation</keyword>
<feature type="signal peptide" evidence="12">
    <location>
        <begin position="1"/>
        <end position="20"/>
    </location>
</feature>
<organism evidence="14 15">
    <name type="scientific">Ceratodon purpureus</name>
    <name type="common">Fire moss</name>
    <name type="synonym">Dicranum purpureum</name>
    <dbReference type="NCBI Taxonomy" id="3225"/>
    <lineage>
        <taxon>Eukaryota</taxon>
        <taxon>Viridiplantae</taxon>
        <taxon>Streptophyta</taxon>
        <taxon>Embryophyta</taxon>
        <taxon>Bryophyta</taxon>
        <taxon>Bryophytina</taxon>
        <taxon>Bryopsida</taxon>
        <taxon>Dicranidae</taxon>
        <taxon>Pseudoditrichales</taxon>
        <taxon>Ditrichaceae</taxon>
        <taxon>Ceratodon</taxon>
    </lineage>
</organism>
<dbReference type="Pfam" id="PF13855">
    <property type="entry name" value="LRR_8"/>
    <property type="match status" value="1"/>
</dbReference>
<dbReference type="InterPro" id="IPR013210">
    <property type="entry name" value="LRR_N_plant-typ"/>
</dbReference>
<dbReference type="InterPro" id="IPR016187">
    <property type="entry name" value="CTDL_fold"/>
</dbReference>
<dbReference type="Proteomes" id="UP000822688">
    <property type="component" value="Chromosome 10"/>
</dbReference>
<comment type="caution">
    <text evidence="14">The sequence shown here is derived from an EMBL/GenBank/DDBJ whole genome shotgun (WGS) entry which is preliminary data.</text>
</comment>
<feature type="compositionally biased region" description="Pro residues" evidence="11">
    <location>
        <begin position="373"/>
        <end position="412"/>
    </location>
</feature>
<dbReference type="OrthoDB" id="676979at2759"/>
<evidence type="ECO:0000256" key="10">
    <source>
        <dbReference type="ARBA" id="ARBA00041871"/>
    </source>
</evidence>
<evidence type="ECO:0000256" key="7">
    <source>
        <dbReference type="ARBA" id="ARBA00023180"/>
    </source>
</evidence>
<proteinExistence type="predicted"/>
<dbReference type="InterPro" id="IPR001304">
    <property type="entry name" value="C-type_lectin-like"/>
</dbReference>
<keyword evidence="7" id="KW-0325">Glycoprotein</keyword>
<evidence type="ECO:0000256" key="1">
    <source>
        <dbReference type="ARBA" id="ARBA00004191"/>
    </source>
</evidence>
<evidence type="ECO:0000256" key="6">
    <source>
        <dbReference type="ARBA" id="ARBA00022737"/>
    </source>
</evidence>
<protein>
    <recommendedName>
        <fullName evidence="10">Cell wall hydroxyproline-rich glycoprotein</fullName>
    </recommendedName>
</protein>
<evidence type="ECO:0000256" key="9">
    <source>
        <dbReference type="ARBA" id="ARBA00023316"/>
    </source>
</evidence>
<evidence type="ECO:0000313" key="15">
    <source>
        <dbReference type="Proteomes" id="UP000822688"/>
    </source>
</evidence>
<keyword evidence="2" id="KW-0134">Cell wall</keyword>
<dbReference type="PROSITE" id="PS50041">
    <property type="entry name" value="C_TYPE_LECTIN_2"/>
    <property type="match status" value="1"/>
</dbReference>
<dbReference type="CDD" id="cd00037">
    <property type="entry name" value="CLECT"/>
    <property type="match status" value="1"/>
</dbReference>
<dbReference type="InterPro" id="IPR001611">
    <property type="entry name" value="Leu-rich_rpt"/>
</dbReference>
<dbReference type="FunFam" id="3.80.10.10:FF:000224">
    <property type="entry name" value="Leucine-rich repeat extensin-like protein 1"/>
    <property type="match status" value="1"/>
</dbReference>
<dbReference type="PANTHER" id="PTHR32093:SF121">
    <property type="entry name" value="LEUCINE-RICH REPEAT EXTENSIN-LIKE PROTEIN 6"/>
    <property type="match status" value="1"/>
</dbReference>
<dbReference type="GO" id="GO:0071555">
    <property type="term" value="P:cell wall organization"/>
    <property type="evidence" value="ECO:0007669"/>
    <property type="project" value="UniProtKB-KW"/>
</dbReference>
<dbReference type="InterPro" id="IPR051582">
    <property type="entry name" value="LRR_extensin-like_regulator"/>
</dbReference>
<evidence type="ECO:0000313" key="14">
    <source>
        <dbReference type="EMBL" id="KAG0558182.1"/>
    </source>
</evidence>
<dbReference type="InterPro" id="IPR032675">
    <property type="entry name" value="LRR_dom_sf"/>
</dbReference>
<sequence>MKTLVLLCVFATLFAGIAVANESHHDDDDGPEYPGGGDHPPGVGHHPPDVGRHAPVWSKWRAYKALQAWKKAITDDPQCILKTWEGPDVCNYTGVFCSPPLDPALSHLEVVSGIDLNGANLTGCLVEELGLLREIGLFHLNSNHFDGTVPESFKYMVTLFELDLSNNKFSGSFPMAVLEIPNLDFLDIRFNKFYGKLPRELFAKRLDAIFVNNNYFDGELPDSFGQSQSSAIVLANNQIQGNIPKSISNLKDTLQQIVALNNKFQGGLPSDIGDLQNVLLFDYSQNSLTGGLPTKIKDMSTLQTFDMSKNILSGKVTAQLCTLNNLESVILDDNYFNKEDPTCVDLGDKISLTGNCLPGEPDQKSNQTCAAFYPPPPSPPPPSPPPPSPPPPSPPPPSPPPPSPPPPSPPPPPPCPPGYKLGHKSATCFKLVKECKTWDDAEFYCRRQSGGHLAAVADWEELQDLGNMCSKVNDTRGCFLGGRKPKVSPASKGWSYPWSPCVKFNDNFWNDGKPDNKDGCETCLGIRYESDEQAHESNKLPYMLDDLSCDTSLPFICALKRCDDCGCKVPDTCKTMGDKWATCTSDWGEAVGYKCDCSEGYEEDKAGTCIRKESDHHN</sequence>
<dbReference type="InterPro" id="IPR016186">
    <property type="entry name" value="C-type_lectin-like/link_sf"/>
</dbReference>
<reference evidence="14" key="1">
    <citation type="submission" date="2020-06" db="EMBL/GenBank/DDBJ databases">
        <title>WGS assembly of Ceratodon purpureus strain R40.</title>
        <authorList>
            <person name="Carey S.B."/>
            <person name="Jenkins J."/>
            <person name="Shu S."/>
            <person name="Lovell J.T."/>
            <person name="Sreedasyam A."/>
            <person name="Maumus F."/>
            <person name="Tiley G.P."/>
            <person name="Fernandez-Pozo N."/>
            <person name="Barry K."/>
            <person name="Chen C."/>
            <person name="Wang M."/>
            <person name="Lipzen A."/>
            <person name="Daum C."/>
            <person name="Saski C.A."/>
            <person name="Payton A.C."/>
            <person name="Mcbreen J.C."/>
            <person name="Conrad R.E."/>
            <person name="Kollar L.M."/>
            <person name="Olsson S."/>
            <person name="Huttunen S."/>
            <person name="Landis J.B."/>
            <person name="Wickett N.J."/>
            <person name="Johnson M.G."/>
            <person name="Rensing S.A."/>
            <person name="Grimwood J."/>
            <person name="Schmutz J."/>
            <person name="Mcdaniel S.F."/>
        </authorList>
    </citation>
    <scope>NUCLEOTIDE SEQUENCE</scope>
    <source>
        <strain evidence="14">R40</strain>
    </source>
</reference>
<name>A0A8T0GMC1_CERPU</name>
<evidence type="ECO:0000256" key="11">
    <source>
        <dbReference type="SAM" id="MobiDB-lite"/>
    </source>
</evidence>
<dbReference type="SMART" id="SM00034">
    <property type="entry name" value="CLECT"/>
    <property type="match status" value="1"/>
</dbReference>
<evidence type="ECO:0000256" key="2">
    <source>
        <dbReference type="ARBA" id="ARBA00022512"/>
    </source>
</evidence>